<comment type="caution">
    <text evidence="2">The sequence shown here is derived from an EMBL/GenBank/DDBJ whole genome shotgun (WGS) entry which is preliminary data.</text>
</comment>
<organism evidence="2 3">
    <name type="scientific">Actinidia rufa</name>
    <dbReference type="NCBI Taxonomy" id="165716"/>
    <lineage>
        <taxon>Eukaryota</taxon>
        <taxon>Viridiplantae</taxon>
        <taxon>Streptophyta</taxon>
        <taxon>Embryophyta</taxon>
        <taxon>Tracheophyta</taxon>
        <taxon>Spermatophyta</taxon>
        <taxon>Magnoliopsida</taxon>
        <taxon>eudicotyledons</taxon>
        <taxon>Gunneridae</taxon>
        <taxon>Pentapetalae</taxon>
        <taxon>asterids</taxon>
        <taxon>Ericales</taxon>
        <taxon>Actinidiaceae</taxon>
        <taxon>Actinidia</taxon>
    </lineage>
</organism>
<feature type="compositionally biased region" description="Basic and acidic residues" evidence="1">
    <location>
        <begin position="147"/>
        <end position="157"/>
    </location>
</feature>
<dbReference type="Gene3D" id="2.60.120.650">
    <property type="entry name" value="Cupin"/>
    <property type="match status" value="1"/>
</dbReference>
<dbReference type="EMBL" id="BJWL01000338">
    <property type="protein sequence ID" value="GFS39848.1"/>
    <property type="molecule type" value="Genomic_DNA"/>
</dbReference>
<sequence length="453" mass="51117">MNFGENCTDYPEVEAEAKLVAEELAINYFWNDIAFGKATKEDEERIQTALESEEEGTHGNGDWAVKLGIDLFYSADLGRSPLYKRDTEEGEEDNTRFHGWAKPEVKRERLSKRAHPAETNFEIKKIGKKRKNTTQKEGGAIKKSKSAKVEDSVKASDDLPEEGYQQYSRTFRNLRNKQLKLESPRPQRSSWCKMLENLFVTFPRAYHSGFSHGFNCGEAANIATPGWLRVAKDAAIRRAAINCPPMCLTSSCFMILHCHYVQDGKGVVKQLTGFYAVRGEFSSALMVTGLSVTCFACVAIVQPKDSAAHYLMSADCGIFNDGMLFPRVTSDGFTIAAGACNFVQTGFPVLVVSMKRDLFWHYKNLMQVDLSQCRWVGKSTPDGLFDVPIQSADHIQTVDRSPELLSDTEIQKALLPLAYWLWLTVVPTLRMKRSKQIFPFMTAKPYQEIVHQK</sequence>
<evidence type="ECO:0000313" key="3">
    <source>
        <dbReference type="Proteomes" id="UP000585474"/>
    </source>
</evidence>
<dbReference type="OrthoDB" id="1725604at2759"/>
<proteinExistence type="predicted"/>
<dbReference type="GO" id="GO:0000785">
    <property type="term" value="C:chromatin"/>
    <property type="evidence" value="ECO:0007669"/>
    <property type="project" value="TreeGrafter"/>
</dbReference>
<dbReference type="Proteomes" id="UP000585474">
    <property type="component" value="Unassembled WGS sequence"/>
</dbReference>
<keyword evidence="3" id="KW-1185">Reference proteome</keyword>
<evidence type="ECO:0000256" key="1">
    <source>
        <dbReference type="SAM" id="MobiDB-lite"/>
    </source>
</evidence>
<protein>
    <submittedName>
        <fullName evidence="2">Relative of early flowering 6</fullName>
    </submittedName>
</protein>
<name>A0A7J0DRL5_9ERIC</name>
<dbReference type="GO" id="GO:0034647">
    <property type="term" value="F:histone H3K4me/H3K4me2/H3K4me3 demethylase activity"/>
    <property type="evidence" value="ECO:0007669"/>
    <property type="project" value="TreeGrafter"/>
</dbReference>
<dbReference type="AlphaFoldDB" id="A0A7J0DRL5"/>
<gene>
    <name evidence="2" type="ORF">Acr_00g0065250</name>
</gene>
<evidence type="ECO:0000313" key="2">
    <source>
        <dbReference type="EMBL" id="GFS39848.1"/>
    </source>
</evidence>
<accession>A0A7J0DRL5</accession>
<dbReference type="PANTHER" id="PTHR10694:SF38">
    <property type="entry name" value="LYSINE-SPECIFIC DEMETHYLASE REF6"/>
    <property type="match status" value="1"/>
</dbReference>
<dbReference type="GO" id="GO:0010468">
    <property type="term" value="P:regulation of gene expression"/>
    <property type="evidence" value="ECO:0007669"/>
    <property type="project" value="TreeGrafter"/>
</dbReference>
<dbReference type="PANTHER" id="PTHR10694">
    <property type="entry name" value="LYSINE-SPECIFIC DEMETHYLASE"/>
    <property type="match status" value="1"/>
</dbReference>
<feature type="region of interest" description="Disordered" evidence="1">
    <location>
        <begin position="129"/>
        <end position="159"/>
    </location>
</feature>
<dbReference type="GO" id="GO:0005634">
    <property type="term" value="C:nucleus"/>
    <property type="evidence" value="ECO:0007669"/>
    <property type="project" value="TreeGrafter"/>
</dbReference>
<reference evidence="3" key="1">
    <citation type="submission" date="2019-07" db="EMBL/GenBank/DDBJ databases">
        <title>De Novo Assembly of kiwifruit Actinidia rufa.</title>
        <authorList>
            <person name="Sugita-Konishi S."/>
            <person name="Sato K."/>
            <person name="Mori E."/>
            <person name="Abe Y."/>
            <person name="Kisaki G."/>
            <person name="Hamano K."/>
            <person name="Suezawa K."/>
            <person name="Otani M."/>
            <person name="Fukuda T."/>
            <person name="Manabe T."/>
            <person name="Gomi K."/>
            <person name="Tabuchi M."/>
            <person name="Akimitsu K."/>
            <person name="Kataoka I."/>
        </authorList>
    </citation>
    <scope>NUCLEOTIDE SEQUENCE [LARGE SCALE GENOMIC DNA]</scope>
    <source>
        <strain evidence="3">cv. Fuchu</strain>
    </source>
</reference>